<keyword evidence="7" id="KW-0206">Cytoskeleton</keyword>
<evidence type="ECO:0000256" key="7">
    <source>
        <dbReference type="ARBA" id="ARBA00023212"/>
    </source>
</evidence>
<keyword evidence="4" id="KW-0853">WD repeat</keyword>
<evidence type="ECO:0000313" key="11">
    <source>
        <dbReference type="Proteomes" id="UP001529510"/>
    </source>
</evidence>
<evidence type="ECO:0000256" key="9">
    <source>
        <dbReference type="SAM" id="MobiDB-lite"/>
    </source>
</evidence>
<dbReference type="GO" id="GO:0005929">
    <property type="term" value="C:cilium"/>
    <property type="evidence" value="ECO:0007669"/>
    <property type="project" value="UniProtKB-SubCell"/>
</dbReference>
<evidence type="ECO:0000313" key="10">
    <source>
        <dbReference type="EMBL" id="KAL0166482.1"/>
    </source>
</evidence>
<keyword evidence="6" id="KW-0175">Coiled coil</keyword>
<keyword evidence="8" id="KW-0966">Cell projection</keyword>
<dbReference type="EMBL" id="JAMKFB020000019">
    <property type="protein sequence ID" value="KAL0166482.1"/>
    <property type="molecule type" value="Genomic_DNA"/>
</dbReference>
<sequence>FWESVVEDTVTVHAFKTGHKVSNYRLLALSAIQMHLHQHCTAASHSGPVEQDHCQSKAQPGKEASNISPVQDELVTDPLMQSGRMQSGRKLASREAEKLRKAAEKAEKARAMIEKRKKEWAELYASKPSEDYEDPKDVEAIRLAKERMGDFKLKSAKDFTVPEHLRMNVEKKRVQLVNLEKK</sequence>
<name>A0ABD0NYF5_CIRMR</name>
<evidence type="ECO:0000256" key="1">
    <source>
        <dbReference type="ARBA" id="ARBA00004138"/>
    </source>
</evidence>
<evidence type="ECO:0000256" key="4">
    <source>
        <dbReference type="ARBA" id="ARBA00022574"/>
    </source>
</evidence>
<evidence type="ECO:0000256" key="8">
    <source>
        <dbReference type="ARBA" id="ARBA00023273"/>
    </source>
</evidence>
<feature type="non-terminal residue" evidence="10">
    <location>
        <position position="182"/>
    </location>
</feature>
<comment type="subcellular location">
    <subcellularLocation>
        <location evidence="1">Cell projection</location>
        <location evidence="1">Cilium</location>
    </subcellularLocation>
    <subcellularLocation>
        <location evidence="2">Cytoplasm</location>
        <location evidence="2">Cytoskeleton</location>
    </subcellularLocation>
</comment>
<dbReference type="AlphaFoldDB" id="A0ABD0NYF5"/>
<keyword evidence="5" id="KW-0677">Repeat</keyword>
<protein>
    <submittedName>
        <fullName evidence="10">Uncharacterized protein</fullName>
    </submittedName>
</protein>
<accession>A0ABD0NYF5</accession>
<dbReference type="PANTHER" id="PTHR14885:SF3">
    <property type="entry name" value="CILIA- AND FLAGELLA-ASSOCIATED PROTEIN 44"/>
    <property type="match status" value="1"/>
</dbReference>
<feature type="region of interest" description="Disordered" evidence="9">
    <location>
        <begin position="77"/>
        <end position="96"/>
    </location>
</feature>
<dbReference type="GO" id="GO:0005856">
    <property type="term" value="C:cytoskeleton"/>
    <property type="evidence" value="ECO:0007669"/>
    <property type="project" value="UniProtKB-SubCell"/>
</dbReference>
<feature type="non-terminal residue" evidence="10">
    <location>
        <position position="1"/>
    </location>
</feature>
<gene>
    <name evidence="10" type="ORF">M9458_038326</name>
</gene>
<evidence type="ECO:0000256" key="3">
    <source>
        <dbReference type="ARBA" id="ARBA00022490"/>
    </source>
</evidence>
<evidence type="ECO:0000256" key="2">
    <source>
        <dbReference type="ARBA" id="ARBA00004245"/>
    </source>
</evidence>
<keyword evidence="11" id="KW-1185">Reference proteome</keyword>
<proteinExistence type="predicted"/>
<comment type="caution">
    <text evidence="10">The sequence shown here is derived from an EMBL/GenBank/DDBJ whole genome shotgun (WGS) entry which is preliminary data.</text>
</comment>
<feature type="region of interest" description="Disordered" evidence="9">
    <location>
        <begin position="43"/>
        <end position="69"/>
    </location>
</feature>
<evidence type="ECO:0000256" key="5">
    <source>
        <dbReference type="ARBA" id="ARBA00022737"/>
    </source>
</evidence>
<keyword evidence="3" id="KW-0963">Cytoplasm</keyword>
<organism evidence="10 11">
    <name type="scientific">Cirrhinus mrigala</name>
    <name type="common">Mrigala</name>
    <dbReference type="NCBI Taxonomy" id="683832"/>
    <lineage>
        <taxon>Eukaryota</taxon>
        <taxon>Metazoa</taxon>
        <taxon>Chordata</taxon>
        <taxon>Craniata</taxon>
        <taxon>Vertebrata</taxon>
        <taxon>Euteleostomi</taxon>
        <taxon>Actinopterygii</taxon>
        <taxon>Neopterygii</taxon>
        <taxon>Teleostei</taxon>
        <taxon>Ostariophysi</taxon>
        <taxon>Cypriniformes</taxon>
        <taxon>Cyprinidae</taxon>
        <taxon>Labeoninae</taxon>
        <taxon>Labeonini</taxon>
        <taxon>Cirrhinus</taxon>
    </lineage>
</organism>
<evidence type="ECO:0000256" key="6">
    <source>
        <dbReference type="ARBA" id="ARBA00023054"/>
    </source>
</evidence>
<dbReference type="PANTHER" id="PTHR14885">
    <property type="entry name" value="CILIA- AND FLAGELLA-ASSOCIATED PROTEIN 43-RELATED"/>
    <property type="match status" value="1"/>
</dbReference>
<dbReference type="Proteomes" id="UP001529510">
    <property type="component" value="Unassembled WGS sequence"/>
</dbReference>
<reference evidence="10 11" key="1">
    <citation type="submission" date="2024-05" db="EMBL/GenBank/DDBJ databases">
        <title>Genome sequencing and assembly of Indian major carp, Cirrhinus mrigala (Hamilton, 1822).</title>
        <authorList>
            <person name="Mohindra V."/>
            <person name="Chowdhury L.M."/>
            <person name="Lal K."/>
            <person name="Jena J.K."/>
        </authorList>
    </citation>
    <scope>NUCLEOTIDE SEQUENCE [LARGE SCALE GENOMIC DNA]</scope>
    <source>
        <strain evidence="10">CM1030</strain>
        <tissue evidence="10">Blood</tissue>
    </source>
</reference>